<dbReference type="Proteomes" id="UP000011666">
    <property type="component" value="Unassembled WGS sequence"/>
</dbReference>
<dbReference type="EMBL" id="BANX01000041">
    <property type="protein sequence ID" value="GAC70817.1"/>
    <property type="molecule type" value="Genomic_DNA"/>
</dbReference>
<sequence length="131" mass="14810">MSDVTSDQVANAGRVLKHTAFVHRRTAIRPASDTEAKQIAIVWARMFARYKLELPELLEAVERRAIKFSDAPEPGEIVQWAREVRQEWASRAQAQPEQRAIHEAKIDRKIADYAGGFGLKLDGPMRPETTS</sequence>
<dbReference type="eggNOG" id="ENOG5031VZN">
    <property type="taxonomic scope" value="Bacteria"/>
</dbReference>
<protein>
    <recommendedName>
        <fullName evidence="3">Replicative helicase inhibitor G39P N-terminal domain-containing protein</fullName>
    </recommendedName>
</protein>
<gene>
    <name evidence="1" type="ORF">GS4_41_00660</name>
</gene>
<evidence type="ECO:0000313" key="1">
    <source>
        <dbReference type="EMBL" id="GAC70817.1"/>
    </source>
</evidence>
<dbReference type="STRING" id="1223545.GS4_41_00660"/>
<dbReference type="AlphaFoldDB" id="M0QS47"/>
<accession>M0QS47</accession>
<name>M0QS47_9ACTN</name>
<evidence type="ECO:0000313" key="2">
    <source>
        <dbReference type="Proteomes" id="UP000011666"/>
    </source>
</evidence>
<organism evidence="1 2">
    <name type="scientific">Gordonia soli NBRC 108243</name>
    <dbReference type="NCBI Taxonomy" id="1223545"/>
    <lineage>
        <taxon>Bacteria</taxon>
        <taxon>Bacillati</taxon>
        <taxon>Actinomycetota</taxon>
        <taxon>Actinomycetes</taxon>
        <taxon>Mycobacteriales</taxon>
        <taxon>Gordoniaceae</taxon>
        <taxon>Gordonia</taxon>
    </lineage>
</organism>
<comment type="caution">
    <text evidence="1">The sequence shown here is derived from an EMBL/GenBank/DDBJ whole genome shotgun (WGS) entry which is preliminary data.</text>
</comment>
<dbReference type="RefSeq" id="WP_007625173.1">
    <property type="nucleotide sequence ID" value="NZ_BANX01000041.1"/>
</dbReference>
<reference evidence="1 2" key="1">
    <citation type="submission" date="2013-01" db="EMBL/GenBank/DDBJ databases">
        <title>Whole genome shotgun sequence of Gordonia soli NBRC 108243.</title>
        <authorList>
            <person name="Isaki-Nakamura S."/>
            <person name="Hosoyama A."/>
            <person name="Tsuchikane K."/>
            <person name="Ando Y."/>
            <person name="Baba S."/>
            <person name="Ohji S."/>
            <person name="Hamada M."/>
            <person name="Tamura T."/>
            <person name="Yamazoe A."/>
            <person name="Yamazaki S."/>
            <person name="Fujita N."/>
        </authorList>
    </citation>
    <scope>NUCLEOTIDE SEQUENCE [LARGE SCALE GENOMIC DNA]</scope>
    <source>
        <strain evidence="1 2">NBRC 108243</strain>
    </source>
</reference>
<keyword evidence="2" id="KW-1185">Reference proteome</keyword>
<evidence type="ECO:0008006" key="3">
    <source>
        <dbReference type="Google" id="ProtNLM"/>
    </source>
</evidence>
<proteinExistence type="predicted"/>